<name>A0A132P818_ENTFC</name>
<reference evidence="10 18" key="1">
    <citation type="submission" date="2015-06" db="EMBL/GenBank/DDBJ databases">
        <title>The Genome Sequence of Enterococcus faecium 131EA1.</title>
        <authorList>
            <consortium name="The Broad Institute Genomics Platform"/>
            <consortium name="The Broad Institute Genome Sequencing Center for Infectious Disease"/>
            <person name="Earl A.M."/>
            <person name="Van Tyne D."/>
            <person name="Lebreton F."/>
            <person name="Saavedra J.T."/>
            <person name="Gilmore M.S."/>
            <person name="Manson Mcguire A."/>
            <person name="Clock S."/>
            <person name="Crupain M."/>
            <person name="Rangan U."/>
            <person name="Young S."/>
            <person name="Abouelleil A."/>
            <person name="Cao P."/>
            <person name="Chapman S.B."/>
            <person name="Griggs A."/>
            <person name="Priest M."/>
            <person name="Shea T."/>
            <person name="Wortman J."/>
            <person name="Nusbaum C."/>
            <person name="Birren B."/>
        </authorList>
    </citation>
    <scope>NUCLEOTIDE SEQUENCE [LARGE SCALE GENOMIC DNA]</scope>
    <source>
        <strain evidence="10 18">131EA1</strain>
    </source>
</reference>
<comment type="caution">
    <text evidence="2">The sequence shown here is derived from an EMBL/GenBank/DDBJ whole genome shotgun (WGS) entry which is preliminary data.</text>
</comment>
<evidence type="ECO:0000313" key="11">
    <source>
        <dbReference type="EMBL" id="SAY64372.1"/>
    </source>
</evidence>
<evidence type="ECO:0000313" key="13">
    <source>
        <dbReference type="Proteomes" id="UP000183509"/>
    </source>
</evidence>
<dbReference type="EMBL" id="WEFP01000001">
    <property type="protein sequence ID" value="KAB7577278.1"/>
    <property type="molecule type" value="Genomic_DNA"/>
</dbReference>
<reference evidence="3" key="9">
    <citation type="journal article" date="2022" name="J. Anim. Sci.">
        <title>Whole genome sequence analyses-based assessment of virulence potential and antimicrobial susceptibilities and resistance of Enterococcus faecium strains isolated from commercial swine and cattle probiotic products.</title>
        <authorList>
            <person name="Shridhar P.B."/>
            <person name="Amachawadi R.G."/>
            <person name="Tokach M."/>
            <person name="Patel I."/>
            <person name="Gangiredla J."/>
            <person name="Mammel M."/>
            <person name="Nagaraja T.G."/>
        </authorList>
    </citation>
    <scope>NUCLEOTIDE SEQUENCE</scope>
    <source>
        <strain evidence="3">EF215</strain>
    </source>
</reference>
<evidence type="ECO:0000313" key="2">
    <source>
        <dbReference type="EMBL" id="KWX18112.1"/>
    </source>
</evidence>
<dbReference type="Proteomes" id="UP001139644">
    <property type="component" value="Unassembled WGS sequence"/>
</dbReference>
<evidence type="ECO:0000313" key="14">
    <source>
        <dbReference type="Proteomes" id="UP000191171"/>
    </source>
</evidence>
<dbReference type="Proteomes" id="UP000194737">
    <property type="component" value="Unassembled WGS sequence"/>
</dbReference>
<dbReference type="EMBL" id="PCGC01000002">
    <property type="protein sequence ID" value="PHL22793.1"/>
    <property type="molecule type" value="Genomic_DNA"/>
</dbReference>
<dbReference type="Proteomes" id="UP000191171">
    <property type="component" value="Unassembled WGS sequence"/>
</dbReference>
<reference evidence="1 19" key="8">
    <citation type="submission" date="2019-10" db="EMBL/GenBank/DDBJ databases">
        <title>Evolutionary dynamics of vancomycin-resistant Enterococcus faecium during gastrointestinal tract colonization and bloodstream infection in immunocompromised pediatric patients.</title>
        <authorList>
            <person name="Chilambi G.S."/>
            <person name="Nordstrom H.R."/>
            <person name="Evans D.R."/>
            <person name="Ferrolino J."/>
            <person name="Hayden R.T."/>
            <person name="Maron G.M."/>
            <person name="Vo A.N."/>
            <person name="Gilmore M.S."/>
            <person name="Wolf J."/>
            <person name="Rosch J.W."/>
            <person name="Van Tyne D."/>
        </authorList>
    </citation>
    <scope>NUCLEOTIDE SEQUENCE [LARGE SCALE GENOMIC DNA]</scope>
    <source>
        <strain evidence="1 19">VRECG27</strain>
    </source>
</reference>
<dbReference type="Proteomes" id="UP000253144">
    <property type="component" value="Unassembled WGS sequence"/>
</dbReference>
<dbReference type="RefSeq" id="WP_002294687.1">
    <property type="nucleotide sequence ID" value="NZ_AP019394.1"/>
</dbReference>
<reference evidence="11 13" key="3">
    <citation type="submission" date="2016-04" db="EMBL/GenBank/DDBJ databases">
        <authorList>
            <person name="Millard A."/>
        </authorList>
    </citation>
    <scope>NUCLEOTIDE SEQUENCE [LARGE SCALE GENOMIC DNA]</scope>
    <source>
        <strain evidence="11">Isolate 22</strain>
    </source>
</reference>
<dbReference type="Proteomes" id="UP001141166">
    <property type="component" value="Unassembled WGS sequence"/>
</dbReference>
<dbReference type="Proteomes" id="UP001260956">
    <property type="component" value="Unassembled WGS sequence"/>
</dbReference>
<dbReference type="EMBL" id="JAMWMK010000001">
    <property type="protein sequence ID" value="MDC4246607.1"/>
    <property type="molecule type" value="Genomic_DNA"/>
</dbReference>
<organism evidence="2 12">
    <name type="scientific">Enterococcus faecium</name>
    <name type="common">Streptococcus faecium</name>
    <dbReference type="NCBI Taxonomy" id="1352"/>
    <lineage>
        <taxon>Bacteria</taxon>
        <taxon>Bacillati</taxon>
        <taxon>Bacillota</taxon>
        <taxon>Bacilli</taxon>
        <taxon>Lactobacillales</taxon>
        <taxon>Enterococcaceae</taxon>
        <taxon>Enterococcus</taxon>
    </lineage>
</organism>
<dbReference type="OMA" id="WGKMADS"/>
<evidence type="ECO:0000313" key="16">
    <source>
        <dbReference type="Proteomes" id="UP000224303"/>
    </source>
</evidence>
<reference evidence="7 15" key="5">
    <citation type="submission" date="2017-05" db="EMBL/GenBank/DDBJ databases">
        <title>The Genome Sequence of Enterococcus faecium 6F2_DIV0138.</title>
        <authorList>
            <consortium name="The Broad Institute Genomics Platform"/>
            <consortium name="The Broad Institute Genomic Center for Infectious Diseases"/>
            <person name="Earl A."/>
            <person name="Manson A."/>
            <person name="Schwartman J."/>
            <person name="Gilmore M."/>
            <person name="Abouelleil A."/>
            <person name="Cao P."/>
            <person name="Chapman S."/>
            <person name="Cusick C."/>
            <person name="Shea T."/>
            <person name="Young S."/>
            <person name="Neafsey D."/>
            <person name="Nusbaum C."/>
            <person name="Birren B."/>
        </authorList>
    </citation>
    <scope>NUCLEOTIDE SEQUENCE [LARGE SCALE GENOMIC DNA]</scope>
    <source>
        <strain evidence="7 15">6F2_DIV0138</strain>
    </source>
</reference>
<reference evidence="2 12" key="2">
    <citation type="submission" date="2016-01" db="EMBL/GenBank/DDBJ databases">
        <title>Molecular Mechanisms for transfer of large genomic segments between Enterococcus faecium strains.</title>
        <authorList>
            <person name="Garcia-Solache M.A."/>
            <person name="Lebreton F."/>
            <person name="Mclaughlin R.E."/>
            <person name="Whiteaker J.D."/>
            <person name="Gilmore M.S."/>
            <person name="Rice L.B."/>
        </authorList>
    </citation>
    <scope>NUCLEOTIDE SEQUENCE [LARGE SCALE GENOMIC DNA]</scope>
    <source>
        <strain evidence="2 12">D344RRF x C68</strain>
    </source>
</reference>
<evidence type="ECO:0000313" key="17">
    <source>
        <dbReference type="Proteomes" id="UP000249070"/>
    </source>
</evidence>
<evidence type="ECO:0000313" key="10">
    <source>
        <dbReference type="EMBL" id="RBS30531.1"/>
    </source>
</evidence>
<evidence type="ECO:0000313" key="4">
    <source>
        <dbReference type="EMBL" id="MDC4246607.1"/>
    </source>
</evidence>
<evidence type="ECO:0000313" key="19">
    <source>
        <dbReference type="Proteomes" id="UP000469871"/>
    </source>
</evidence>
<evidence type="ECO:0000313" key="8">
    <source>
        <dbReference type="EMBL" id="PHL22793.1"/>
    </source>
</evidence>
<evidence type="ECO:0000313" key="7">
    <source>
        <dbReference type="EMBL" id="OTN98903.1"/>
    </source>
</evidence>
<evidence type="ECO:0000313" key="6">
    <source>
        <dbReference type="EMBL" id="OOL84151.1"/>
    </source>
</evidence>
<dbReference type="AlphaFoldDB" id="A0A132P818"/>
<dbReference type="STRING" id="1352.AL014_10430"/>
<dbReference type="EMBL" id="LRHK01000001">
    <property type="protein sequence ID" value="KWX18112.1"/>
    <property type="molecule type" value="Genomic_DNA"/>
</dbReference>
<dbReference type="EMBL" id="NGLB01000001">
    <property type="protein sequence ID" value="OTN98903.1"/>
    <property type="molecule type" value="Genomic_DNA"/>
</dbReference>
<gene>
    <name evidence="7" type="ORF">A5804_000386</name>
    <name evidence="2" type="ORF">AWT83_06370</name>
    <name evidence="6" type="ORF">B1P95_00175</name>
    <name evidence="8" type="ORF">CQR37_01355</name>
    <name evidence="9" type="ORF">DKP91_15560</name>
    <name evidence="11" type="ORF">DTPHA_600139</name>
    <name evidence="10" type="ORF">EB12_01732</name>
    <name evidence="1" type="ORF">GBM73_08080</name>
    <name evidence="3" type="ORF">KYX88_09515</name>
    <name evidence="4" type="ORF">M3X98_00830</name>
    <name evidence="5" type="ORF">P6Z85_04050</name>
</gene>
<dbReference type="EMBL" id="JARPTX010000009">
    <property type="protein sequence ID" value="MDT2369360.1"/>
    <property type="molecule type" value="Genomic_DNA"/>
</dbReference>
<reference evidence="8 16" key="6">
    <citation type="submission" date="2017-10" db="EMBL/GenBank/DDBJ databases">
        <title>Draft genomes of the Enterococcus faecium isolated from human feces before and after Helicobacter pylori eradication therapy.</title>
        <authorList>
            <person name="Prianichniikov N.A."/>
            <person name="Glushchenko O.E."/>
            <person name="Malakhova M.V."/>
        </authorList>
    </citation>
    <scope>NUCLEOTIDE SEQUENCE [LARGE SCALE GENOMIC DNA]</scope>
    <source>
        <strain evidence="8 16">Hp_5-7</strain>
    </source>
</reference>
<evidence type="ECO:0000313" key="15">
    <source>
        <dbReference type="Proteomes" id="UP000194737"/>
    </source>
</evidence>
<dbReference type="Proteomes" id="UP000070452">
    <property type="component" value="Unassembled WGS sequence"/>
</dbReference>
<dbReference type="Proteomes" id="UP000224303">
    <property type="component" value="Unassembled WGS sequence"/>
</dbReference>
<reference evidence="6 14" key="4">
    <citation type="submission" date="2017-02" db="EMBL/GenBank/DDBJ databases">
        <title>Clonality and virulence of isolates of VRE in Hematopoietic Stem Cell Transplanted (HSCT) patients.</title>
        <authorList>
            <person name="Marchi A.P."/>
            <person name="Martins R.C."/>
            <person name="Marie S.K."/>
            <person name="Levin A.S."/>
            <person name="Costa S.F."/>
        </authorList>
    </citation>
    <scope>NUCLEOTIDE SEQUENCE [LARGE SCALE GENOMIC DNA]</scope>
    <source>
        <strain evidence="6 14">LIM1759</strain>
    </source>
</reference>
<evidence type="ECO:0000313" key="18">
    <source>
        <dbReference type="Proteomes" id="UP000253144"/>
    </source>
</evidence>
<proteinExistence type="predicted"/>
<dbReference type="Proteomes" id="UP000249070">
    <property type="component" value="Unassembled WGS sequence"/>
</dbReference>
<evidence type="ECO:0000313" key="5">
    <source>
        <dbReference type="EMBL" id="MDT2369360.1"/>
    </source>
</evidence>
<reference evidence="9 17" key="7">
    <citation type="submission" date="2018-05" db="EMBL/GenBank/DDBJ databases">
        <title>Vancomycin-resistant Enterococcus faecium strain from Chelyabinsk, Russia.</title>
        <authorList>
            <person name="Gostev V."/>
            <person name="Goncharov A."/>
            <person name="Kolodzhieva V."/>
            <person name="Suvorov A."/>
            <person name="Sidorenko S."/>
            <person name="Zueva L."/>
        </authorList>
    </citation>
    <scope>NUCLEOTIDE SEQUENCE [LARGE SCALE GENOMIC DNA]</scope>
    <source>
        <strain evidence="9 17">20</strain>
    </source>
</reference>
<dbReference type="EMBL" id="QHGU01000178">
    <property type="protein sequence ID" value="PZM52317.1"/>
    <property type="molecule type" value="Genomic_DNA"/>
</dbReference>
<dbReference type="Proteomes" id="UP000469871">
    <property type="component" value="Unassembled WGS sequence"/>
</dbReference>
<dbReference type="EMBL" id="MVGJ01000001">
    <property type="protein sequence ID" value="OOL84151.1"/>
    <property type="molecule type" value="Genomic_DNA"/>
</dbReference>
<dbReference type="PATRIC" id="fig|1352.655.peg.1882"/>
<dbReference type="EMBL" id="LEQJ01000010">
    <property type="protein sequence ID" value="RBS30531.1"/>
    <property type="molecule type" value="Genomic_DNA"/>
</dbReference>
<reference evidence="5" key="11">
    <citation type="submission" date="2023-03" db="EMBL/GenBank/DDBJ databases">
        <authorList>
            <person name="Shen W."/>
            <person name="Cai J."/>
        </authorList>
    </citation>
    <scope>NUCLEOTIDE SEQUENCE</scope>
    <source>
        <strain evidence="5">B1010-2</strain>
    </source>
</reference>
<evidence type="ECO:0000313" key="1">
    <source>
        <dbReference type="EMBL" id="KAB7577278.1"/>
    </source>
</evidence>
<evidence type="ECO:0000313" key="12">
    <source>
        <dbReference type="Proteomes" id="UP000070452"/>
    </source>
</evidence>
<dbReference type="EMBL" id="FKLM01000002">
    <property type="protein sequence ID" value="SAY64372.1"/>
    <property type="molecule type" value="Genomic_DNA"/>
</dbReference>
<evidence type="ECO:0000313" key="9">
    <source>
        <dbReference type="EMBL" id="PZM52317.1"/>
    </source>
</evidence>
<sequence>MDLMGRLEGYLKYRRAKHSEKLRAKNLKSGKKKTKGWGKMVDTGFGGLNNLNPVDTKEFIKEEQKRNGKIKSHY</sequence>
<evidence type="ECO:0000313" key="3">
    <source>
        <dbReference type="EMBL" id="MBX4223049.1"/>
    </source>
</evidence>
<accession>A0A132P818</accession>
<dbReference type="EMBL" id="JAIFOC010000077">
    <property type="protein sequence ID" value="MBX4223049.1"/>
    <property type="molecule type" value="Genomic_DNA"/>
</dbReference>
<reference evidence="4" key="10">
    <citation type="submission" date="2022-05" db="EMBL/GenBank/DDBJ databases">
        <title>Draft genome sequences of Clostridium perfringens strains isolated from Peru.</title>
        <authorList>
            <person name="Hurtado R."/>
            <person name="Lima L."/>
            <person name="Sousa T."/>
            <person name="Jaiswal A.K."/>
            <person name="Tiwari S."/>
            <person name="Maturrano L."/>
            <person name="Brenig B."/>
            <person name="Azevedo V."/>
        </authorList>
    </citation>
    <scope>NUCLEOTIDE SEQUENCE</scope>
    <source>
        <strain evidence="4">CP4</strain>
    </source>
</reference>
<protein>
    <submittedName>
        <fullName evidence="2">Uncharacterized protein</fullName>
    </submittedName>
</protein>
<dbReference type="Proteomes" id="UP000183509">
    <property type="component" value="Unassembled WGS sequence"/>
</dbReference>